<dbReference type="Proteomes" id="UP000545493">
    <property type="component" value="Unassembled WGS sequence"/>
</dbReference>
<feature type="compositionally biased region" description="Basic and acidic residues" evidence="1">
    <location>
        <begin position="75"/>
        <end position="91"/>
    </location>
</feature>
<accession>A0A7X5UN24</accession>
<feature type="region of interest" description="Disordered" evidence="1">
    <location>
        <begin position="71"/>
        <end position="106"/>
    </location>
</feature>
<evidence type="ECO:0000313" key="4">
    <source>
        <dbReference type="Proteomes" id="UP000545493"/>
    </source>
</evidence>
<evidence type="ECO:0000256" key="1">
    <source>
        <dbReference type="SAM" id="MobiDB-lite"/>
    </source>
</evidence>
<sequence length="106" mass="11310">MTDRKTASVLAALYAALREVETTPGDAAAVALAKRYAALVDADEAAAVKVGPLLLDCLRELRMTPKARAAVVKGADGDGGKPRSKLDELRERRRQQRTADMDTATS</sequence>
<dbReference type="EMBL" id="JAAOYM010000001">
    <property type="protein sequence ID" value="NIJ10618.1"/>
    <property type="molecule type" value="Genomic_DNA"/>
</dbReference>
<dbReference type="InterPro" id="IPR057630">
    <property type="entry name" value="Terminase_6"/>
</dbReference>
<reference evidence="3 4" key="1">
    <citation type="submission" date="2020-03" db="EMBL/GenBank/DDBJ databases">
        <title>Sequencing the genomes of 1000 actinobacteria strains.</title>
        <authorList>
            <person name="Klenk H.-P."/>
        </authorList>
    </citation>
    <scope>NUCLEOTIDE SEQUENCE [LARGE SCALE GENOMIC DNA]</scope>
    <source>
        <strain evidence="3 4">DSM 45685</strain>
    </source>
</reference>
<name>A0A7X5UN24_9PSEU</name>
<feature type="domain" description="Terminase small subunit actinomycetes phage-type" evidence="2">
    <location>
        <begin position="21"/>
        <end position="96"/>
    </location>
</feature>
<keyword evidence="4" id="KW-1185">Reference proteome</keyword>
<gene>
    <name evidence="3" type="ORF">FHU38_000962</name>
</gene>
<evidence type="ECO:0000259" key="2">
    <source>
        <dbReference type="Pfam" id="PF23931"/>
    </source>
</evidence>
<proteinExistence type="predicted"/>
<organism evidence="3 4">
    <name type="scientific">Saccharomonospora amisosensis</name>
    <dbReference type="NCBI Taxonomy" id="1128677"/>
    <lineage>
        <taxon>Bacteria</taxon>
        <taxon>Bacillati</taxon>
        <taxon>Actinomycetota</taxon>
        <taxon>Actinomycetes</taxon>
        <taxon>Pseudonocardiales</taxon>
        <taxon>Pseudonocardiaceae</taxon>
        <taxon>Saccharomonospora</taxon>
    </lineage>
</organism>
<dbReference type="RefSeq" id="WP_167166855.1">
    <property type="nucleotide sequence ID" value="NZ_JAAOYM010000001.1"/>
</dbReference>
<protein>
    <recommendedName>
        <fullName evidence="2">Terminase small subunit actinomycetes phage-type domain-containing protein</fullName>
    </recommendedName>
</protein>
<dbReference type="Pfam" id="PF23931">
    <property type="entry name" value="Terminase_6"/>
    <property type="match status" value="1"/>
</dbReference>
<dbReference type="AlphaFoldDB" id="A0A7X5UN24"/>
<evidence type="ECO:0000313" key="3">
    <source>
        <dbReference type="EMBL" id="NIJ10618.1"/>
    </source>
</evidence>
<comment type="caution">
    <text evidence="3">The sequence shown here is derived from an EMBL/GenBank/DDBJ whole genome shotgun (WGS) entry which is preliminary data.</text>
</comment>